<evidence type="ECO:0000313" key="2">
    <source>
        <dbReference type="Proteomes" id="UP000006906"/>
    </source>
</evidence>
<dbReference type="Proteomes" id="UP000006906">
    <property type="component" value="Chromosome 12"/>
</dbReference>
<organism evidence="1 2">
    <name type="scientific">Chlamydomonas reinhardtii</name>
    <name type="common">Chlamydomonas smithii</name>
    <dbReference type="NCBI Taxonomy" id="3055"/>
    <lineage>
        <taxon>Eukaryota</taxon>
        <taxon>Viridiplantae</taxon>
        <taxon>Chlorophyta</taxon>
        <taxon>core chlorophytes</taxon>
        <taxon>Chlorophyceae</taxon>
        <taxon>CS clade</taxon>
        <taxon>Chlamydomonadales</taxon>
        <taxon>Chlamydomonadaceae</taxon>
        <taxon>Chlamydomonas</taxon>
    </lineage>
</organism>
<reference evidence="1 2" key="1">
    <citation type="journal article" date="2007" name="Science">
        <title>The Chlamydomonas genome reveals the evolution of key animal and plant functions.</title>
        <authorList>
            <person name="Merchant S.S."/>
            <person name="Prochnik S.E."/>
            <person name="Vallon O."/>
            <person name="Harris E.H."/>
            <person name="Karpowicz S.J."/>
            <person name="Witman G.B."/>
            <person name="Terry A."/>
            <person name="Salamov A."/>
            <person name="Fritz-Laylin L.K."/>
            <person name="Marechal-Drouard L."/>
            <person name="Marshall W.F."/>
            <person name="Qu L.H."/>
            <person name="Nelson D.R."/>
            <person name="Sanderfoot A.A."/>
            <person name="Spalding M.H."/>
            <person name="Kapitonov V.V."/>
            <person name="Ren Q."/>
            <person name="Ferris P."/>
            <person name="Lindquist E."/>
            <person name="Shapiro H."/>
            <person name="Lucas S.M."/>
            <person name="Grimwood J."/>
            <person name="Schmutz J."/>
            <person name="Cardol P."/>
            <person name="Cerutti H."/>
            <person name="Chanfreau G."/>
            <person name="Chen C.L."/>
            <person name="Cognat V."/>
            <person name="Croft M.T."/>
            <person name="Dent R."/>
            <person name="Dutcher S."/>
            <person name="Fernandez E."/>
            <person name="Fukuzawa H."/>
            <person name="Gonzalez-Ballester D."/>
            <person name="Gonzalez-Halphen D."/>
            <person name="Hallmann A."/>
            <person name="Hanikenne M."/>
            <person name="Hippler M."/>
            <person name="Inwood W."/>
            <person name="Jabbari K."/>
            <person name="Kalanon M."/>
            <person name="Kuras R."/>
            <person name="Lefebvre P.A."/>
            <person name="Lemaire S.D."/>
            <person name="Lobanov A.V."/>
            <person name="Lohr M."/>
            <person name="Manuell A."/>
            <person name="Meier I."/>
            <person name="Mets L."/>
            <person name="Mittag M."/>
            <person name="Mittelmeier T."/>
            <person name="Moroney J.V."/>
            <person name="Moseley J."/>
            <person name="Napoli C."/>
            <person name="Nedelcu A.M."/>
            <person name="Niyogi K."/>
            <person name="Novoselov S.V."/>
            <person name="Paulsen I.T."/>
            <person name="Pazour G."/>
            <person name="Purton S."/>
            <person name="Ral J.P."/>
            <person name="Riano-Pachon D.M."/>
            <person name="Riekhof W."/>
            <person name="Rymarquis L."/>
            <person name="Schroda M."/>
            <person name="Stern D."/>
            <person name="Umen J."/>
            <person name="Willows R."/>
            <person name="Wilson N."/>
            <person name="Zimmer S.L."/>
            <person name="Allmer J."/>
            <person name="Balk J."/>
            <person name="Bisova K."/>
            <person name="Chen C.J."/>
            <person name="Elias M."/>
            <person name="Gendler K."/>
            <person name="Hauser C."/>
            <person name="Lamb M.R."/>
            <person name="Ledford H."/>
            <person name="Long J.C."/>
            <person name="Minagawa J."/>
            <person name="Page M.D."/>
            <person name="Pan J."/>
            <person name="Pootakham W."/>
            <person name="Roje S."/>
            <person name="Rose A."/>
            <person name="Stahlberg E."/>
            <person name="Terauchi A.M."/>
            <person name="Yang P."/>
            <person name="Ball S."/>
            <person name="Bowler C."/>
            <person name="Dieckmann C.L."/>
            <person name="Gladyshev V.N."/>
            <person name="Green P."/>
            <person name="Jorgensen R."/>
            <person name="Mayfield S."/>
            <person name="Mueller-Roeber B."/>
            <person name="Rajamani S."/>
            <person name="Sayre R.T."/>
            <person name="Brokstein P."/>
            <person name="Dubchak I."/>
            <person name="Goodstein D."/>
            <person name="Hornick L."/>
            <person name="Huang Y.W."/>
            <person name="Jhaveri J."/>
            <person name="Luo Y."/>
            <person name="Martinez D."/>
            <person name="Ngau W.C."/>
            <person name="Otillar B."/>
            <person name="Poliakov A."/>
            <person name="Porter A."/>
            <person name="Szajkowski L."/>
            <person name="Werner G."/>
            <person name="Zhou K."/>
            <person name="Grigoriev I.V."/>
            <person name="Rokhsar D.S."/>
            <person name="Grossman A.R."/>
        </authorList>
    </citation>
    <scope>NUCLEOTIDE SEQUENCE [LARGE SCALE GENOMIC DNA]</scope>
    <source>
        <strain evidence="2">CC-503</strain>
    </source>
</reference>
<evidence type="ECO:0000313" key="1">
    <source>
        <dbReference type="EMBL" id="PNW74866.1"/>
    </source>
</evidence>
<keyword evidence="2" id="KW-1185">Reference proteome</keyword>
<dbReference type="InParanoid" id="A0A2K3D2V4"/>
<protein>
    <submittedName>
        <fullName evidence="1">Uncharacterized protein</fullName>
    </submittedName>
</protein>
<proteinExistence type="predicted"/>
<accession>A0A2K3D2V4</accession>
<dbReference type="KEGG" id="cre:CHLRE_12g507004v5"/>
<dbReference type="RefSeq" id="XP_042918199.1">
    <property type="nucleotide sequence ID" value="XM_043068168.1"/>
</dbReference>
<dbReference type="Gramene" id="PNW74866">
    <property type="protein sequence ID" value="PNW74866"/>
    <property type="gene ID" value="CHLRE_12g507004v5"/>
</dbReference>
<dbReference type="EMBL" id="CM008973">
    <property type="protein sequence ID" value="PNW74866.1"/>
    <property type="molecule type" value="Genomic_DNA"/>
</dbReference>
<dbReference type="AlphaFoldDB" id="A0A2K3D2V4"/>
<sequence length="193" mass="20034">MFTCPICGRAPRSLICNATVITFLVQFYRGTPLTTQAAPLSDAIGMRAHKRAHKRVDRCWCPEKKGSAAVRGFSSALRGDGRDVYGQSVPSWVAAADSAKQHSSPAALGALNESVPEADRSASLTVGFMRIVSGAANAVGGAQAPRLAVACACADVVESQQHHQPHTIAPALGTHAKVVADGAPVLLEALAVL</sequence>
<name>A0A2K3D2V4_CHLRE</name>
<dbReference type="GeneID" id="66055515"/>
<gene>
    <name evidence="1" type="ORF">CHLRE_12g507004v5</name>
</gene>